<dbReference type="PANTHER" id="PTHR33434:SF3">
    <property type="entry name" value="DEGV DOMAIN-CONTAINING PROTEIN YITS"/>
    <property type="match status" value="1"/>
</dbReference>
<dbReference type="Gene3D" id="3.40.50.10170">
    <property type="match status" value="1"/>
</dbReference>
<dbReference type="EMBL" id="JAOQJZ010000003">
    <property type="protein sequence ID" value="MCU6705148.1"/>
    <property type="molecule type" value="Genomic_DNA"/>
</dbReference>
<comment type="caution">
    <text evidence="3">The sequence shown here is derived from an EMBL/GenBank/DDBJ whole genome shotgun (WGS) entry which is preliminary data.</text>
</comment>
<name>A0AAE3LH29_9FIRM</name>
<dbReference type="PROSITE" id="PS51482">
    <property type="entry name" value="DEGV"/>
    <property type="match status" value="1"/>
</dbReference>
<evidence type="ECO:0000256" key="1">
    <source>
        <dbReference type="ARBA" id="ARBA00003238"/>
    </source>
</evidence>
<dbReference type="InterPro" id="IPR003797">
    <property type="entry name" value="DegV"/>
</dbReference>
<evidence type="ECO:0000256" key="2">
    <source>
        <dbReference type="ARBA" id="ARBA00023121"/>
    </source>
</evidence>
<dbReference type="SUPFAM" id="SSF82549">
    <property type="entry name" value="DAK1/DegV-like"/>
    <property type="match status" value="1"/>
</dbReference>
<evidence type="ECO:0000313" key="4">
    <source>
        <dbReference type="Proteomes" id="UP001208131"/>
    </source>
</evidence>
<evidence type="ECO:0000313" key="3">
    <source>
        <dbReference type="EMBL" id="MCU6705148.1"/>
    </source>
</evidence>
<dbReference type="GO" id="GO:0008289">
    <property type="term" value="F:lipid binding"/>
    <property type="evidence" value="ECO:0007669"/>
    <property type="project" value="UniProtKB-KW"/>
</dbReference>
<dbReference type="Pfam" id="PF02645">
    <property type="entry name" value="DegV"/>
    <property type="match status" value="1"/>
</dbReference>
<dbReference type="InterPro" id="IPR043168">
    <property type="entry name" value="DegV_C"/>
</dbReference>
<proteinExistence type="predicted"/>
<sequence>MSDRKYKLYSDSTCDLSEDILKNMDVTLLDLSFEVNGVVKSKNDMTLPEFYSQMRNGAVTKTSQIGISDYEQAFEKELAAGYDVLYLGFSSGLSGSFNTSCIARDSVMEKYPEGKIICIDSLCASTGEGLLLIKADEKKKQGLSIDELAQWITDNRLHLCHVFTVDDLKYLHRGGRVSKTAAIAGSILGIKPLLHVDNEGHLIPVGKIRGRKQSIEKLADMMCERMGNWDNSTVAVCHGDCLSDAEYAADLMRKKLGKKTTVHICYTGAVIGSHSGPGTLALFFMGDQR</sequence>
<gene>
    <name evidence="3" type="ORF">OCV57_04310</name>
</gene>
<reference evidence="3 4" key="1">
    <citation type="journal article" date="2021" name="ISME Commun">
        <title>Automated analysis of genomic sequences facilitates high-throughput and comprehensive description of bacteria.</title>
        <authorList>
            <person name="Hitch T.C.A."/>
        </authorList>
    </citation>
    <scope>NUCLEOTIDE SEQUENCE [LARGE SCALE GENOMIC DNA]</scope>
    <source>
        <strain evidence="3 4">Sanger_31</strain>
    </source>
</reference>
<dbReference type="Proteomes" id="UP001208131">
    <property type="component" value="Unassembled WGS sequence"/>
</dbReference>
<dbReference type="InterPro" id="IPR050270">
    <property type="entry name" value="DegV_domain_contain"/>
</dbReference>
<dbReference type="Gene3D" id="3.30.1180.10">
    <property type="match status" value="1"/>
</dbReference>
<comment type="function">
    <text evidence="1">May bind long-chain fatty acids, such as palmitate, and may play a role in lipid transport or fatty acid metabolism.</text>
</comment>
<keyword evidence="2" id="KW-0446">Lipid-binding</keyword>
<keyword evidence="4" id="KW-1185">Reference proteome</keyword>
<dbReference type="NCBIfam" id="TIGR00762">
    <property type="entry name" value="DegV"/>
    <property type="match status" value="1"/>
</dbReference>
<protein>
    <submittedName>
        <fullName evidence="3">DegV family protein</fullName>
    </submittedName>
</protein>
<dbReference type="PANTHER" id="PTHR33434">
    <property type="entry name" value="DEGV DOMAIN-CONTAINING PROTEIN DR_1986-RELATED"/>
    <property type="match status" value="1"/>
</dbReference>
<organism evidence="3 4">
    <name type="scientific">Hominimerdicola aceti</name>
    <dbReference type="NCBI Taxonomy" id="2981726"/>
    <lineage>
        <taxon>Bacteria</taxon>
        <taxon>Bacillati</taxon>
        <taxon>Bacillota</taxon>
        <taxon>Clostridia</taxon>
        <taxon>Eubacteriales</taxon>
        <taxon>Oscillospiraceae</taxon>
        <taxon>Hominimerdicola</taxon>
    </lineage>
</organism>
<dbReference type="RefSeq" id="WP_267300565.1">
    <property type="nucleotide sequence ID" value="NZ_JAOQJZ010000003.1"/>
</dbReference>
<dbReference type="AlphaFoldDB" id="A0AAE3LH29"/>
<accession>A0AAE3LH29</accession>